<dbReference type="RefSeq" id="WP_188679962.1">
    <property type="nucleotide sequence ID" value="NZ_BMNY01000001.1"/>
</dbReference>
<feature type="compositionally biased region" description="Basic and acidic residues" evidence="1">
    <location>
        <begin position="133"/>
        <end position="147"/>
    </location>
</feature>
<organism evidence="2 3">
    <name type="scientific">Thermogymnomonas acidicola</name>
    <dbReference type="NCBI Taxonomy" id="399579"/>
    <lineage>
        <taxon>Archaea</taxon>
        <taxon>Methanobacteriati</taxon>
        <taxon>Thermoplasmatota</taxon>
        <taxon>Thermoplasmata</taxon>
        <taxon>Thermoplasmatales</taxon>
        <taxon>Thermogymnomonas</taxon>
    </lineage>
</organism>
<name>A0AA37F8Z2_9ARCH</name>
<dbReference type="AlphaFoldDB" id="A0AA37F8Z2"/>
<gene>
    <name evidence="2" type="ORF">GCM10007108_04650</name>
</gene>
<feature type="region of interest" description="Disordered" evidence="1">
    <location>
        <begin position="133"/>
        <end position="164"/>
    </location>
</feature>
<reference evidence="2" key="2">
    <citation type="submission" date="2022-09" db="EMBL/GenBank/DDBJ databases">
        <authorList>
            <person name="Sun Q."/>
            <person name="Ohkuma M."/>
        </authorList>
    </citation>
    <scope>NUCLEOTIDE SEQUENCE</scope>
    <source>
        <strain evidence="2">JCM 13583</strain>
    </source>
</reference>
<dbReference type="CDD" id="cd11714">
    <property type="entry name" value="GINS_A_archaea"/>
    <property type="match status" value="1"/>
</dbReference>
<protein>
    <recommendedName>
        <fullName evidence="4">DNA replication complex GINS family protein</fullName>
    </recommendedName>
</protein>
<dbReference type="Gene3D" id="3.40.5.50">
    <property type="match status" value="1"/>
</dbReference>
<comment type="caution">
    <text evidence="2">The sequence shown here is derived from an EMBL/GenBank/DDBJ whole genome shotgun (WGS) entry which is preliminary data.</text>
</comment>
<evidence type="ECO:0000256" key="1">
    <source>
        <dbReference type="SAM" id="MobiDB-lite"/>
    </source>
</evidence>
<reference evidence="2" key="1">
    <citation type="journal article" date="2014" name="Int. J. Syst. Evol. Microbiol.">
        <title>Complete genome sequence of Corynebacterium casei LMG S-19264T (=DSM 44701T), isolated from a smear-ripened cheese.</title>
        <authorList>
            <consortium name="US DOE Joint Genome Institute (JGI-PGF)"/>
            <person name="Walter F."/>
            <person name="Albersmeier A."/>
            <person name="Kalinowski J."/>
            <person name="Ruckert C."/>
        </authorList>
    </citation>
    <scope>NUCLEOTIDE SEQUENCE</scope>
    <source>
        <strain evidence="2">JCM 13583</strain>
    </source>
</reference>
<evidence type="ECO:0000313" key="3">
    <source>
        <dbReference type="Proteomes" id="UP000632195"/>
    </source>
</evidence>
<evidence type="ECO:0000313" key="2">
    <source>
        <dbReference type="EMBL" id="GGM69619.1"/>
    </source>
</evidence>
<dbReference type="Proteomes" id="UP000632195">
    <property type="component" value="Unassembled WGS sequence"/>
</dbReference>
<accession>A0AA37F8Z2</accession>
<proteinExistence type="predicted"/>
<dbReference type="EMBL" id="BMNY01000001">
    <property type="protein sequence ID" value="GGM69619.1"/>
    <property type="molecule type" value="Genomic_DNA"/>
</dbReference>
<keyword evidence="3" id="KW-1185">Reference proteome</keyword>
<evidence type="ECO:0008006" key="4">
    <source>
        <dbReference type="Google" id="ProtNLM"/>
    </source>
</evidence>
<sequence>MPLTPAQIDKIAEDLRAQMRAEYKARKLRKIEQGFYRNVRAVLIDLEDEAQRSLAAQDIDRFIRLKDRKDQIEKDLRSFLQKRFEKILIAAIYELDSATMESLTQEEREIILEIHNLVQDRFDAFLLKRKQKEPEQQVVEEHGAGEEEKAEEQAGEPMAEAPGESGEVKYVLIRVLSDQPPIAQEDRDYYLHENDILYVPEEFAEILVKRGAAIPIRREKAVTEK</sequence>